<proteinExistence type="predicted"/>
<organism evidence="1">
    <name type="scientific">Stegastes partitus</name>
    <name type="common">bicolor damselfish</name>
    <dbReference type="NCBI Taxonomy" id="144197"/>
    <lineage>
        <taxon>Eukaryota</taxon>
        <taxon>Metazoa</taxon>
        <taxon>Chordata</taxon>
        <taxon>Craniata</taxon>
        <taxon>Vertebrata</taxon>
        <taxon>Euteleostomi</taxon>
        <taxon>Actinopterygii</taxon>
        <taxon>Neopterygii</taxon>
        <taxon>Teleostei</taxon>
        <taxon>Neoteleostei</taxon>
        <taxon>Acanthomorphata</taxon>
        <taxon>Ovalentaria</taxon>
        <taxon>Pomacentridae</taxon>
        <taxon>Stegastes</taxon>
    </lineage>
</organism>
<name>A0A3B5BLR6_9TELE</name>
<sequence length="116" mass="13661">WRRPVVFDIDCHQWIFSLGSYWRQVDSDQILLHRQSQAVLINAYAVHHMESTLQLFWLEPTFLSNRHLTEWHCQRATHCWFVGGPHFTSLSPHLVLAVSDKTADTWLKLGENCSFI</sequence>
<dbReference type="AlphaFoldDB" id="A0A3B5BLR6"/>
<accession>A0A3B5BLR6</accession>
<protein>
    <submittedName>
        <fullName evidence="1">Uncharacterized protein</fullName>
    </submittedName>
</protein>
<reference evidence="1" key="1">
    <citation type="submission" date="2023-09" db="UniProtKB">
        <authorList>
            <consortium name="Ensembl"/>
        </authorList>
    </citation>
    <scope>IDENTIFICATION</scope>
</reference>
<evidence type="ECO:0000313" key="1">
    <source>
        <dbReference type="Ensembl" id="ENSSPAP00000029467.1"/>
    </source>
</evidence>
<dbReference type="Ensembl" id="ENSSPAT00000029936.1">
    <property type="protein sequence ID" value="ENSSPAP00000029467.1"/>
    <property type="gene ID" value="ENSSPAG00000022151.1"/>
</dbReference>